<keyword evidence="3" id="KW-1185">Reference proteome</keyword>
<proteinExistence type="predicted"/>
<dbReference type="Proteomes" id="UP000028999">
    <property type="component" value="Unassembled WGS sequence"/>
</dbReference>
<gene>
    <name evidence="2" type="primary">BnaA04g19450D</name>
    <name evidence="2" type="ORF">GSBRNA2T00064624001</name>
</gene>
<dbReference type="EMBL" id="LK032406">
    <property type="protein sequence ID" value="CDY37723.1"/>
    <property type="molecule type" value="Genomic_DNA"/>
</dbReference>
<dbReference type="Gramene" id="CDY37723">
    <property type="protein sequence ID" value="CDY37723"/>
    <property type="gene ID" value="GSBRNA2T00064624001"/>
</dbReference>
<feature type="region of interest" description="Disordered" evidence="1">
    <location>
        <begin position="1"/>
        <end position="29"/>
    </location>
</feature>
<dbReference type="AlphaFoldDB" id="A0A078HLJ3"/>
<evidence type="ECO:0000313" key="2">
    <source>
        <dbReference type="EMBL" id="CDY37723.1"/>
    </source>
</evidence>
<protein>
    <submittedName>
        <fullName evidence="2">BnaA04g19450D protein</fullName>
    </submittedName>
</protein>
<reference evidence="2 3" key="1">
    <citation type="journal article" date="2014" name="Science">
        <title>Plant genetics. Early allopolyploid evolution in the post-Neolithic Brassica napus oilseed genome.</title>
        <authorList>
            <person name="Chalhoub B."/>
            <person name="Denoeud F."/>
            <person name="Liu S."/>
            <person name="Parkin I.A."/>
            <person name="Tang H."/>
            <person name="Wang X."/>
            <person name="Chiquet J."/>
            <person name="Belcram H."/>
            <person name="Tong C."/>
            <person name="Samans B."/>
            <person name="Correa M."/>
            <person name="Da Silva C."/>
            <person name="Just J."/>
            <person name="Falentin C."/>
            <person name="Koh C.S."/>
            <person name="Le Clainche I."/>
            <person name="Bernard M."/>
            <person name="Bento P."/>
            <person name="Noel B."/>
            <person name="Labadie K."/>
            <person name="Alberti A."/>
            <person name="Charles M."/>
            <person name="Arnaud D."/>
            <person name="Guo H."/>
            <person name="Daviaud C."/>
            <person name="Alamery S."/>
            <person name="Jabbari K."/>
            <person name="Zhao M."/>
            <person name="Edger P.P."/>
            <person name="Chelaifa H."/>
            <person name="Tack D."/>
            <person name="Lassalle G."/>
            <person name="Mestiri I."/>
            <person name="Schnel N."/>
            <person name="Le Paslier M.C."/>
            <person name="Fan G."/>
            <person name="Renault V."/>
            <person name="Bayer P.E."/>
            <person name="Golicz A.A."/>
            <person name="Manoli S."/>
            <person name="Lee T.H."/>
            <person name="Thi V.H."/>
            <person name="Chalabi S."/>
            <person name="Hu Q."/>
            <person name="Fan C."/>
            <person name="Tollenaere R."/>
            <person name="Lu Y."/>
            <person name="Battail C."/>
            <person name="Shen J."/>
            <person name="Sidebottom C.H."/>
            <person name="Wang X."/>
            <person name="Canaguier A."/>
            <person name="Chauveau A."/>
            <person name="Berard A."/>
            <person name="Deniot G."/>
            <person name="Guan M."/>
            <person name="Liu Z."/>
            <person name="Sun F."/>
            <person name="Lim Y.P."/>
            <person name="Lyons E."/>
            <person name="Town C.D."/>
            <person name="Bancroft I."/>
            <person name="Wang X."/>
            <person name="Meng J."/>
            <person name="Ma J."/>
            <person name="Pires J.C."/>
            <person name="King G.J."/>
            <person name="Brunel D."/>
            <person name="Delourme R."/>
            <person name="Renard M."/>
            <person name="Aury J.M."/>
            <person name="Adams K.L."/>
            <person name="Batley J."/>
            <person name="Snowdon R.J."/>
            <person name="Tost J."/>
            <person name="Edwards D."/>
            <person name="Zhou Y."/>
            <person name="Hua W."/>
            <person name="Sharpe A.G."/>
            <person name="Paterson A.H."/>
            <person name="Guan C."/>
            <person name="Wincker P."/>
        </authorList>
    </citation>
    <scope>NUCLEOTIDE SEQUENCE [LARGE SCALE GENOMIC DNA]</scope>
    <source>
        <strain evidence="3">cv. Darmor-bzh</strain>
    </source>
</reference>
<dbReference type="PaxDb" id="3708-A0A078HLJ3"/>
<name>A0A078HLJ3_BRANA</name>
<evidence type="ECO:0000256" key="1">
    <source>
        <dbReference type="SAM" id="MobiDB-lite"/>
    </source>
</evidence>
<accession>A0A078HLJ3</accession>
<organism evidence="2 3">
    <name type="scientific">Brassica napus</name>
    <name type="common">Rape</name>
    <dbReference type="NCBI Taxonomy" id="3708"/>
    <lineage>
        <taxon>Eukaryota</taxon>
        <taxon>Viridiplantae</taxon>
        <taxon>Streptophyta</taxon>
        <taxon>Embryophyta</taxon>
        <taxon>Tracheophyta</taxon>
        <taxon>Spermatophyta</taxon>
        <taxon>Magnoliopsida</taxon>
        <taxon>eudicotyledons</taxon>
        <taxon>Gunneridae</taxon>
        <taxon>Pentapetalae</taxon>
        <taxon>rosids</taxon>
        <taxon>malvids</taxon>
        <taxon>Brassicales</taxon>
        <taxon>Brassicaceae</taxon>
        <taxon>Brassiceae</taxon>
        <taxon>Brassica</taxon>
    </lineage>
</organism>
<evidence type="ECO:0000313" key="3">
    <source>
        <dbReference type="Proteomes" id="UP000028999"/>
    </source>
</evidence>
<sequence length="29" mass="3388">MNHHHRRESFSVTISNMGGGSTVFTRVWR</sequence>